<keyword evidence="9" id="KW-1133">Transmembrane helix</keyword>
<keyword evidence="6" id="KW-0418">Kinase</keyword>
<feature type="transmembrane region" description="Helical" evidence="9">
    <location>
        <begin position="935"/>
        <end position="954"/>
    </location>
</feature>
<keyword evidence="16" id="KW-1185">Reference proteome</keyword>
<evidence type="ECO:0000256" key="7">
    <source>
        <dbReference type="ARBA" id="ARBA00022840"/>
    </source>
</evidence>
<evidence type="ECO:0000256" key="2">
    <source>
        <dbReference type="ARBA" id="ARBA00006209"/>
    </source>
</evidence>
<evidence type="ECO:0000256" key="3">
    <source>
        <dbReference type="ARBA" id="ARBA00012010"/>
    </source>
</evidence>
<evidence type="ECO:0000256" key="9">
    <source>
        <dbReference type="SAM" id="Phobius"/>
    </source>
</evidence>
<dbReference type="Pfam" id="PF00613">
    <property type="entry name" value="PI3Ka"/>
    <property type="match status" value="1"/>
</dbReference>
<dbReference type="Gene3D" id="3.10.20.770">
    <property type="match status" value="1"/>
</dbReference>
<dbReference type="GeneTree" id="ENSGT00940000157522"/>
<sequence>MCFNFIMPPAMADILDIWAVDSQLASDGSIPVDFLLPTGIYIQLEVPREATISYIKQMLWKQVHNYPMFNLLMEIDSYMFACVNQTAVYEELEDETRRLCDVRPFLPVLKLVTRSCDPGEKLDSKIGVLIGKGLHEFDALKDPEVNEFRIKMRKFSEEKIQSLVGLSWMDWLKQTYPPEHEPSVLENLEDKLYGGKLIVAVHFENCQDVFSFQISPNMNPIKINELAIQKRLTIHGKEDEVSPYDYVLQVSGRVEYVFGDQPLIQFQYIRNCVMNRTLPHFMLVECCKIKKMYEQEMIAIEAAINRNASNLPLPLPPKKMRIISHVWENNNPFQIVLVKGNKLNTEESVKVHVRAGLFHGTELLCKTIVSSEISGKNDHIWNEPLEFDINTCDLPRMARLCFAVYAVLDKVKTKKSTKTINPSKYQTIRKSGKVHYPVAWVNTMVFDFKGQLRSGDIILHSWSSFPDELEEMLNPMGTVQTNPYTENATALHIKFPENKKQPYYYPPFDKIIEKAAEIASSDSANVSSRGGKKFLAVLKEILDRDPLSQLCENEMDLIWTLRQDCRENFPQSLPKLLLSIKWNKLEDVAQLQALLQIWPKLPPREALELLDFNYPDQYVREYAVGCLRQMSDEELSQYLLQLVQVLKYEPFLDCALSRFLLERALANRRIGQFLFWHLSLIKLNAMKLNRAKGKEAMHTCLKQNAYREALSDLQSPLNPCVILSELYVEKCKYMDSKMKPLWLVYNNKVFGEDSVGVIFKNGDDLRQDMLTLQMLRLMDLLWKEAGLDLRMLPYGCLATGDRSGLIEVVSTSETIADIQLNSSNVAAAAAFNKDALLNWLKEYNSGDDLDRAIEEFTLSCAGYCVASYVLGIGDRHSDNIMVKKTGQVSCSLDLLRASVMLLLIYSTISCAIQAGSLVILGVIFRQCCEDAYLILRRHGNLFITLFALMLTAGLPELTSVKDIQYLKDSLALGKSEEEALKQFKQKFDEALRESWTTKVNWMAHTVRKDYRS</sequence>
<dbReference type="PROSITE" id="PS00916">
    <property type="entry name" value="PI3_4_KINASE_2"/>
    <property type="match status" value="1"/>
</dbReference>
<organism evidence="15 16">
    <name type="scientific">Neovison vison</name>
    <name type="common">American mink</name>
    <name type="synonym">Mustela vison</name>
    <dbReference type="NCBI Taxonomy" id="452646"/>
    <lineage>
        <taxon>Eukaryota</taxon>
        <taxon>Metazoa</taxon>
        <taxon>Chordata</taxon>
        <taxon>Craniata</taxon>
        <taxon>Vertebrata</taxon>
        <taxon>Euteleostomi</taxon>
        <taxon>Mammalia</taxon>
        <taxon>Eutheria</taxon>
        <taxon>Laurasiatheria</taxon>
        <taxon>Carnivora</taxon>
        <taxon>Caniformia</taxon>
        <taxon>Musteloidea</taxon>
        <taxon>Mustelidae</taxon>
        <taxon>Mustelinae</taxon>
        <taxon>Neogale</taxon>
    </lineage>
</organism>
<keyword evidence="5" id="KW-0547">Nucleotide-binding</keyword>
<evidence type="ECO:0000256" key="1">
    <source>
        <dbReference type="ARBA" id="ARBA00004805"/>
    </source>
</evidence>
<dbReference type="GO" id="GO:0005737">
    <property type="term" value="C:cytoplasm"/>
    <property type="evidence" value="ECO:0007669"/>
    <property type="project" value="UniProtKB-ARBA"/>
</dbReference>
<dbReference type="SUPFAM" id="SSF56112">
    <property type="entry name" value="Protein kinase-like (PK-like)"/>
    <property type="match status" value="1"/>
</dbReference>
<dbReference type="PROSITE" id="PS51547">
    <property type="entry name" value="C2_PI3K"/>
    <property type="match status" value="1"/>
</dbReference>
<keyword evidence="7" id="KW-0067">ATP-binding</keyword>
<dbReference type="InterPro" id="IPR018936">
    <property type="entry name" value="PI3/4_kinase_CS"/>
</dbReference>
<evidence type="ECO:0000313" key="15">
    <source>
        <dbReference type="Ensembl" id="ENSNVIP00000008459.1"/>
    </source>
</evidence>
<dbReference type="PROSITE" id="PS51545">
    <property type="entry name" value="PIK_HELICAL"/>
    <property type="match status" value="1"/>
</dbReference>
<dbReference type="UniPathway" id="UPA00220"/>
<dbReference type="GO" id="GO:0043491">
    <property type="term" value="P:phosphatidylinositol 3-kinase/protein kinase B signal transduction"/>
    <property type="evidence" value="ECO:0007669"/>
    <property type="project" value="TreeGrafter"/>
</dbReference>
<evidence type="ECO:0000256" key="4">
    <source>
        <dbReference type="ARBA" id="ARBA00022679"/>
    </source>
</evidence>
<dbReference type="Proteomes" id="UP000694425">
    <property type="component" value="Unplaced"/>
</dbReference>
<dbReference type="InterPro" id="IPR015433">
    <property type="entry name" value="PI3/4_kinase"/>
</dbReference>
<dbReference type="PROSITE" id="PS00915">
    <property type="entry name" value="PI3_4_KINASE_1"/>
    <property type="match status" value="1"/>
</dbReference>
<feature type="domain" description="PIK helical" evidence="12">
    <location>
        <begin position="524"/>
        <end position="702"/>
    </location>
</feature>
<dbReference type="InterPro" id="IPR042236">
    <property type="entry name" value="PI3K_accessory_sf"/>
</dbReference>
<dbReference type="SMART" id="SM00142">
    <property type="entry name" value="PI3K_C2"/>
    <property type="match status" value="1"/>
</dbReference>
<dbReference type="FunFam" id="3.10.20.770:FF:000003">
    <property type="entry name" value="phosphatidylinositol 4,5-bisphosphate 3-kinase catalytic subunit beta isoform"/>
    <property type="match status" value="1"/>
</dbReference>
<dbReference type="SMART" id="SM00144">
    <property type="entry name" value="PI3K_rbd"/>
    <property type="match status" value="1"/>
</dbReference>
<evidence type="ECO:0000259" key="11">
    <source>
        <dbReference type="PROSITE" id="PS51544"/>
    </source>
</evidence>
<keyword evidence="4" id="KW-0808">Transferase</keyword>
<dbReference type="InterPro" id="IPR001263">
    <property type="entry name" value="PI3K_accessory_dom"/>
</dbReference>
<dbReference type="GO" id="GO:0005524">
    <property type="term" value="F:ATP binding"/>
    <property type="evidence" value="ECO:0007669"/>
    <property type="project" value="UniProtKB-KW"/>
</dbReference>
<dbReference type="Pfam" id="PF00792">
    <property type="entry name" value="PI3K_C2"/>
    <property type="match status" value="1"/>
</dbReference>
<dbReference type="EC" id="2.7.1.153" evidence="3"/>
<dbReference type="InterPro" id="IPR029071">
    <property type="entry name" value="Ubiquitin-like_domsf"/>
</dbReference>
<evidence type="ECO:0000256" key="8">
    <source>
        <dbReference type="ARBA" id="ARBA00023981"/>
    </source>
</evidence>
<evidence type="ECO:0000256" key="6">
    <source>
        <dbReference type="ARBA" id="ARBA00022777"/>
    </source>
</evidence>
<dbReference type="GO" id="GO:0046934">
    <property type="term" value="F:1-phosphatidylinositol-4,5-bisphosphate 3-kinase activity"/>
    <property type="evidence" value="ECO:0007669"/>
    <property type="project" value="UniProtKB-EC"/>
</dbReference>
<dbReference type="InterPro" id="IPR002420">
    <property type="entry name" value="PI3K-type_C2_dom"/>
</dbReference>
<evidence type="ECO:0000259" key="14">
    <source>
        <dbReference type="PROSITE" id="PS51547"/>
    </source>
</evidence>
<evidence type="ECO:0000313" key="16">
    <source>
        <dbReference type="Proteomes" id="UP000694425"/>
    </source>
</evidence>
<dbReference type="SMART" id="SM00143">
    <property type="entry name" value="PI3K_p85B"/>
    <property type="match status" value="1"/>
</dbReference>
<dbReference type="SMART" id="SM00146">
    <property type="entry name" value="PI3Kc"/>
    <property type="match status" value="1"/>
</dbReference>
<dbReference type="SUPFAM" id="SSF48371">
    <property type="entry name" value="ARM repeat"/>
    <property type="match status" value="1"/>
</dbReference>
<dbReference type="InterPro" id="IPR000403">
    <property type="entry name" value="PI3/4_kinase_cat_dom"/>
</dbReference>
<dbReference type="PROSITE" id="PS51546">
    <property type="entry name" value="PI3K_RBD"/>
    <property type="match status" value="1"/>
</dbReference>
<dbReference type="FunFam" id="2.60.40.150:FF:000046">
    <property type="entry name" value="Phosphatidylinositol 4,5-bisphosphate 3-kinase catalytic subunit"/>
    <property type="match status" value="1"/>
</dbReference>
<dbReference type="InterPro" id="IPR000341">
    <property type="entry name" value="PI3K_Ras-bd_dom"/>
</dbReference>
<feature type="transmembrane region" description="Helical" evidence="9">
    <location>
        <begin position="899"/>
        <end position="923"/>
    </location>
</feature>
<comment type="similarity">
    <text evidence="2">Belongs to the PI3/PI4-kinase family. Type III PI4K subfamily.</text>
</comment>
<dbReference type="GO" id="GO:0048015">
    <property type="term" value="P:phosphatidylinositol-mediated signaling"/>
    <property type="evidence" value="ECO:0007669"/>
    <property type="project" value="TreeGrafter"/>
</dbReference>
<feature type="domain" description="PI3K-RBD" evidence="13">
    <location>
        <begin position="194"/>
        <end position="285"/>
    </location>
</feature>
<dbReference type="CDD" id="cd08693">
    <property type="entry name" value="C2_PI3K_class_I_beta_delta"/>
    <property type="match status" value="1"/>
</dbReference>
<dbReference type="InterPro" id="IPR011009">
    <property type="entry name" value="Kinase-like_dom_sf"/>
</dbReference>
<dbReference type="SUPFAM" id="SSF49562">
    <property type="entry name" value="C2 domain (Calcium/lipid-binding domain, CaLB)"/>
    <property type="match status" value="1"/>
</dbReference>
<comment type="catalytic activity">
    <reaction evidence="8">
        <text>a 1,2-diacyl-sn-glycero-3-phospho-(1D-myo-inositol-4,5-bisphosphate) + ATP = a 1,2-diacyl-sn-glycero-3-phospho-(1D-myo-inositol-3,4,5-trisphosphate) + ADP + H(+)</text>
        <dbReference type="Rhea" id="RHEA:21292"/>
        <dbReference type="ChEBI" id="CHEBI:15378"/>
        <dbReference type="ChEBI" id="CHEBI:30616"/>
        <dbReference type="ChEBI" id="CHEBI:57836"/>
        <dbReference type="ChEBI" id="CHEBI:58456"/>
        <dbReference type="ChEBI" id="CHEBI:456216"/>
        <dbReference type="EC" id="2.7.1.153"/>
    </reaction>
    <physiologicalReaction direction="left-to-right" evidence="8">
        <dbReference type="Rhea" id="RHEA:21293"/>
    </physiologicalReaction>
</comment>
<reference evidence="15" key="1">
    <citation type="submission" date="2025-08" db="UniProtKB">
        <authorList>
            <consortium name="Ensembl"/>
        </authorList>
    </citation>
    <scope>IDENTIFICATION</scope>
</reference>
<dbReference type="SUPFAM" id="SSF54236">
    <property type="entry name" value="Ubiquitin-like"/>
    <property type="match status" value="1"/>
</dbReference>
<dbReference type="InterPro" id="IPR036940">
    <property type="entry name" value="PI3/4_kinase_cat_sf"/>
</dbReference>
<dbReference type="Pfam" id="PF02192">
    <property type="entry name" value="PI3K_p85B"/>
    <property type="match status" value="1"/>
</dbReference>
<dbReference type="Pfam" id="PF00794">
    <property type="entry name" value="PI3K_rbd"/>
    <property type="match status" value="1"/>
</dbReference>
<dbReference type="PROSITE" id="PS51544">
    <property type="entry name" value="PI3K_ABD"/>
    <property type="match status" value="1"/>
</dbReference>
<dbReference type="Pfam" id="PF00454">
    <property type="entry name" value="PI3_PI4_kinase"/>
    <property type="match status" value="1"/>
</dbReference>
<dbReference type="PANTHER" id="PTHR10048">
    <property type="entry name" value="PHOSPHATIDYLINOSITOL KINASE"/>
    <property type="match status" value="1"/>
</dbReference>
<name>A0A8C7AGQ4_NEOVI</name>
<evidence type="ECO:0000256" key="5">
    <source>
        <dbReference type="ARBA" id="ARBA00022741"/>
    </source>
</evidence>
<evidence type="ECO:0000259" key="13">
    <source>
        <dbReference type="PROSITE" id="PS51546"/>
    </source>
</evidence>
<dbReference type="InterPro" id="IPR003113">
    <property type="entry name" value="PI3K_ABD"/>
</dbReference>
<dbReference type="GO" id="GO:0005886">
    <property type="term" value="C:plasma membrane"/>
    <property type="evidence" value="ECO:0007669"/>
    <property type="project" value="TreeGrafter"/>
</dbReference>
<accession>A0A8C7AGQ4</accession>
<dbReference type="PANTHER" id="PTHR10048:SF33">
    <property type="entry name" value="PHOSPHATIDYLINOSITOL 4,5-BISPHOSPHATE 3-KINASE CATALYTIC SUBUNIT BETA ISOFORM"/>
    <property type="match status" value="1"/>
</dbReference>
<keyword evidence="9" id="KW-0472">Membrane</keyword>
<evidence type="ECO:0000259" key="10">
    <source>
        <dbReference type="PROSITE" id="PS50290"/>
    </source>
</evidence>
<keyword evidence="9" id="KW-0812">Transmembrane</keyword>
<dbReference type="SMART" id="SM00145">
    <property type="entry name" value="PI3Ka"/>
    <property type="match status" value="1"/>
</dbReference>
<protein>
    <recommendedName>
        <fullName evidence="3">phosphatidylinositol-4,5-bisphosphate 3-kinase</fullName>
        <ecNumber evidence="3">2.7.1.153</ecNumber>
    </recommendedName>
</protein>
<dbReference type="GO" id="GO:0016477">
    <property type="term" value="P:cell migration"/>
    <property type="evidence" value="ECO:0007669"/>
    <property type="project" value="TreeGrafter"/>
</dbReference>
<comment type="pathway">
    <text evidence="1">Phospholipid metabolism; phosphatidylinositol phosphate biosynthesis.</text>
</comment>
<reference evidence="15" key="2">
    <citation type="submission" date="2025-09" db="UniProtKB">
        <authorList>
            <consortium name="Ensembl"/>
        </authorList>
    </citation>
    <scope>IDENTIFICATION</scope>
</reference>
<dbReference type="GO" id="GO:0016303">
    <property type="term" value="F:1-phosphatidylinositol-3-kinase activity"/>
    <property type="evidence" value="ECO:0007669"/>
    <property type="project" value="TreeGrafter"/>
</dbReference>
<dbReference type="FunFam" id="3.30.1010.10:FF:000005">
    <property type="entry name" value="Phosphatidylinositol 4,5-bisphosphate 3-kinase catalytic subunit beta"/>
    <property type="match status" value="1"/>
</dbReference>
<evidence type="ECO:0000259" key="12">
    <source>
        <dbReference type="PROSITE" id="PS51545"/>
    </source>
</evidence>
<feature type="domain" description="C2 PI3K-type" evidence="14">
    <location>
        <begin position="327"/>
        <end position="496"/>
    </location>
</feature>
<dbReference type="Ensembl" id="ENSNVIT00000009908.1">
    <property type="protein sequence ID" value="ENSNVIP00000008459.1"/>
    <property type="gene ID" value="ENSNVIG00000006591.1"/>
</dbReference>
<dbReference type="GO" id="GO:0035005">
    <property type="term" value="F:1-phosphatidylinositol-4-phosphate 3-kinase activity"/>
    <property type="evidence" value="ECO:0007669"/>
    <property type="project" value="TreeGrafter"/>
</dbReference>
<proteinExistence type="inferred from homology"/>
<dbReference type="Gene3D" id="1.25.40.70">
    <property type="entry name" value="Phosphatidylinositol 3-kinase, accessory domain (PIK)"/>
    <property type="match status" value="1"/>
</dbReference>
<dbReference type="InterPro" id="IPR016024">
    <property type="entry name" value="ARM-type_fold"/>
</dbReference>
<dbReference type="GO" id="GO:0005942">
    <property type="term" value="C:phosphatidylinositol 3-kinase complex"/>
    <property type="evidence" value="ECO:0007669"/>
    <property type="project" value="TreeGrafter"/>
</dbReference>
<feature type="domain" description="PI3K/PI4K catalytic" evidence="10">
    <location>
        <begin position="727"/>
        <end position="995"/>
    </location>
</feature>
<dbReference type="Gene3D" id="2.60.40.150">
    <property type="entry name" value="C2 domain"/>
    <property type="match status" value="1"/>
</dbReference>
<dbReference type="InterPro" id="IPR035892">
    <property type="entry name" value="C2_domain_sf"/>
</dbReference>
<feature type="domain" description="PI3K-ABD" evidence="11">
    <location>
        <begin position="26"/>
        <end position="115"/>
    </location>
</feature>
<dbReference type="AlphaFoldDB" id="A0A8C7AGQ4"/>
<dbReference type="PROSITE" id="PS50290">
    <property type="entry name" value="PI3_4_KINASE_3"/>
    <property type="match status" value="1"/>
</dbReference>
<dbReference type="Gene3D" id="1.10.1070.11">
    <property type="entry name" value="Phosphatidylinositol 3-/4-kinase, catalytic domain"/>
    <property type="match status" value="2"/>
</dbReference>